<evidence type="ECO:0000256" key="6">
    <source>
        <dbReference type="ARBA" id="ARBA00023136"/>
    </source>
</evidence>
<evidence type="ECO:0000256" key="3">
    <source>
        <dbReference type="ARBA" id="ARBA00022452"/>
    </source>
</evidence>
<evidence type="ECO:0000256" key="2">
    <source>
        <dbReference type="ARBA" id="ARBA00022448"/>
    </source>
</evidence>
<dbReference type="Pfam" id="PF13715">
    <property type="entry name" value="CarbopepD_reg_2"/>
    <property type="match status" value="1"/>
</dbReference>
<comment type="similarity">
    <text evidence="8">Belongs to the TonB-dependent receptor family.</text>
</comment>
<dbReference type="EMBL" id="MFKF01000108">
    <property type="protein sequence ID" value="OGG54296.1"/>
    <property type="molecule type" value="Genomic_DNA"/>
</dbReference>
<evidence type="ECO:0000256" key="1">
    <source>
        <dbReference type="ARBA" id="ARBA00004571"/>
    </source>
</evidence>
<feature type="signal peptide" evidence="9">
    <location>
        <begin position="1"/>
        <end position="25"/>
    </location>
</feature>
<evidence type="ECO:0000313" key="11">
    <source>
        <dbReference type="EMBL" id="OGG54296.1"/>
    </source>
</evidence>
<sequence>MPKGRSLWLTVAALSLALVAGQAFAGTTGKLNGVVKDQKGDPLPGVSVVLEGTKRGSVTDANGYFFVINLDPGVYRVTASIIGYDKETRTNVSIQADHTTELSFALKETAVQMGEVVVQAERPPVEPDRTTSKYVMTAQDIQNVPIVRSAQGLIELQGGVSLDGEVSFRAGDAGDVTYYVDGVKLVNNDAQGYRQFRSINRSAIQEMTVITGGMEAEYGNAQGGIVSIVSRDGDPKVHGYIDYQFSPAGKKHWGPNVYDSALHRGNNKWKDAAWVAETVTLPGGSVAPAHNRLDYTKNVGHWVEGNLSGPLSRNATFFVSAQWSRTARSTPQTFLVTPTNYNTTFKVAYTVSPNLKVRVGGILQRGTGNFTGPTSGGALNLSDNGKNLFLTDPSPAGKYRDQERLGYVSLTHSLSPKSFYELKLSYSQSVRDTFDLRSNTLTADPIKDRAGYYTLYRPAANWELRDQRRYMAKLDFSNQATKGHFLKAGFDYTQYNSWWLRYWSDALSHRRVQWFSKSYGAISLFPGQGNEGATPRQLGVYLQDKMEFEGMIVNAGIRYDLFDAGVKVKNVDVYYGSPMYSSMTRMLDMPTRKVPLKQTVSPRVGVSHPITASSLVKFFYGKFYQLPTFQNLIGNDWISQRATDIDLNKNGQIDPAEKWNGFEWMRDSNQQSSPRLKPEETTQFQAGVDWNFVSDYTLSLTSYYKSSGNQIPGQGSLDWRDPKVPGYVVSGGNSYNGTFDDIRGLEIAINKRFSKMFMFNLAYNLQWADAGRNSAHRKDSQPDSMFVVNGHYWVTFDVDPATGKEIPVDLVTQATREKRAPDYYIKAYGAEAQRRYREEFLNTVTRQYQSWWEVKDLSLYNFDGKGSNVYVMHNQ</sequence>
<dbReference type="InterPro" id="IPR036942">
    <property type="entry name" value="Beta-barrel_TonB_sf"/>
</dbReference>
<evidence type="ECO:0000256" key="4">
    <source>
        <dbReference type="ARBA" id="ARBA00022692"/>
    </source>
</evidence>
<name>A0A1F6CYP3_HANXR</name>
<dbReference type="SUPFAM" id="SSF56935">
    <property type="entry name" value="Porins"/>
    <property type="match status" value="1"/>
</dbReference>
<accession>A0A1F6CYP3</accession>
<comment type="subcellular location">
    <subcellularLocation>
        <location evidence="1 8">Cell outer membrane</location>
        <topology evidence="1 8">Multi-pass membrane protein</topology>
    </subcellularLocation>
</comment>
<proteinExistence type="inferred from homology"/>
<organism evidence="11 12">
    <name type="scientific">Handelsmanbacteria sp. (strain RIFCSPLOWO2_12_FULL_64_10)</name>
    <dbReference type="NCBI Taxonomy" id="1817868"/>
    <lineage>
        <taxon>Bacteria</taxon>
        <taxon>Candidatus Handelsmaniibacteriota</taxon>
    </lineage>
</organism>
<feature type="chain" id="PRO_5009523621" description="TonB-dependent receptor plug domain-containing protein" evidence="9">
    <location>
        <begin position="26"/>
        <end position="875"/>
    </location>
</feature>
<dbReference type="GO" id="GO:0009279">
    <property type="term" value="C:cell outer membrane"/>
    <property type="evidence" value="ECO:0007669"/>
    <property type="project" value="UniProtKB-SubCell"/>
</dbReference>
<gene>
    <name evidence="11" type="ORF">A3F84_25930</name>
</gene>
<keyword evidence="6 8" id="KW-0472">Membrane</keyword>
<dbReference type="InterPro" id="IPR008969">
    <property type="entry name" value="CarboxyPept-like_regulatory"/>
</dbReference>
<feature type="non-terminal residue" evidence="11">
    <location>
        <position position="875"/>
    </location>
</feature>
<dbReference type="InterPro" id="IPR037066">
    <property type="entry name" value="Plug_dom_sf"/>
</dbReference>
<dbReference type="Pfam" id="PF07715">
    <property type="entry name" value="Plug"/>
    <property type="match status" value="1"/>
</dbReference>
<dbReference type="GO" id="GO:0044718">
    <property type="term" value="P:siderophore transmembrane transport"/>
    <property type="evidence" value="ECO:0007669"/>
    <property type="project" value="TreeGrafter"/>
</dbReference>
<keyword evidence="5 9" id="KW-0732">Signal</keyword>
<keyword evidence="4 8" id="KW-0812">Transmembrane</keyword>
<reference evidence="11 12" key="1">
    <citation type="journal article" date="2016" name="Nat. Commun.">
        <title>Thousands of microbial genomes shed light on interconnected biogeochemical processes in an aquifer system.</title>
        <authorList>
            <person name="Anantharaman K."/>
            <person name="Brown C.T."/>
            <person name="Hug L.A."/>
            <person name="Sharon I."/>
            <person name="Castelle C.J."/>
            <person name="Probst A.J."/>
            <person name="Thomas B.C."/>
            <person name="Singh A."/>
            <person name="Wilkins M.J."/>
            <person name="Karaoz U."/>
            <person name="Brodie E.L."/>
            <person name="Williams K.H."/>
            <person name="Hubbard S.S."/>
            <person name="Banfield J.F."/>
        </authorList>
    </citation>
    <scope>NUCLEOTIDE SEQUENCE [LARGE SCALE GENOMIC DNA]</scope>
    <source>
        <strain evidence="12">RIFCSPLOWO2_12_FULL_64_10</strain>
    </source>
</reference>
<evidence type="ECO:0000313" key="12">
    <source>
        <dbReference type="Proteomes" id="UP000178606"/>
    </source>
</evidence>
<dbReference type="InterPro" id="IPR012910">
    <property type="entry name" value="Plug_dom"/>
</dbReference>
<evidence type="ECO:0000259" key="10">
    <source>
        <dbReference type="Pfam" id="PF07715"/>
    </source>
</evidence>
<dbReference type="Gene3D" id="2.60.40.1120">
    <property type="entry name" value="Carboxypeptidase-like, regulatory domain"/>
    <property type="match status" value="1"/>
</dbReference>
<evidence type="ECO:0000256" key="7">
    <source>
        <dbReference type="ARBA" id="ARBA00023237"/>
    </source>
</evidence>
<dbReference type="AlphaFoldDB" id="A0A1F6CYP3"/>
<dbReference type="Gene3D" id="2.40.170.20">
    <property type="entry name" value="TonB-dependent receptor, beta-barrel domain"/>
    <property type="match status" value="1"/>
</dbReference>
<comment type="caution">
    <text evidence="11">The sequence shown here is derived from an EMBL/GenBank/DDBJ whole genome shotgun (WGS) entry which is preliminary data.</text>
</comment>
<dbReference type="PROSITE" id="PS52016">
    <property type="entry name" value="TONB_DEPENDENT_REC_3"/>
    <property type="match status" value="1"/>
</dbReference>
<feature type="domain" description="TonB-dependent receptor plug" evidence="10">
    <location>
        <begin position="130"/>
        <end position="224"/>
    </location>
</feature>
<evidence type="ECO:0000256" key="8">
    <source>
        <dbReference type="PROSITE-ProRule" id="PRU01360"/>
    </source>
</evidence>
<keyword evidence="3 8" id="KW-1134">Transmembrane beta strand</keyword>
<keyword evidence="2 8" id="KW-0813">Transport</keyword>
<evidence type="ECO:0000256" key="9">
    <source>
        <dbReference type="SAM" id="SignalP"/>
    </source>
</evidence>
<dbReference type="SUPFAM" id="SSF49464">
    <property type="entry name" value="Carboxypeptidase regulatory domain-like"/>
    <property type="match status" value="1"/>
</dbReference>
<protein>
    <recommendedName>
        <fullName evidence="10">TonB-dependent receptor plug domain-containing protein</fullName>
    </recommendedName>
</protein>
<evidence type="ECO:0000256" key="5">
    <source>
        <dbReference type="ARBA" id="ARBA00022729"/>
    </source>
</evidence>
<keyword evidence="7 8" id="KW-0998">Cell outer membrane</keyword>
<dbReference type="PANTHER" id="PTHR30069:SF29">
    <property type="entry name" value="HEMOGLOBIN AND HEMOGLOBIN-HAPTOGLOBIN-BINDING PROTEIN 1-RELATED"/>
    <property type="match status" value="1"/>
</dbReference>
<dbReference type="GO" id="GO:0015344">
    <property type="term" value="F:siderophore uptake transmembrane transporter activity"/>
    <property type="evidence" value="ECO:0007669"/>
    <property type="project" value="TreeGrafter"/>
</dbReference>
<dbReference type="PANTHER" id="PTHR30069">
    <property type="entry name" value="TONB-DEPENDENT OUTER MEMBRANE RECEPTOR"/>
    <property type="match status" value="1"/>
</dbReference>
<dbReference type="InterPro" id="IPR039426">
    <property type="entry name" value="TonB-dep_rcpt-like"/>
</dbReference>
<dbReference type="Proteomes" id="UP000178606">
    <property type="component" value="Unassembled WGS sequence"/>
</dbReference>
<dbReference type="Gene3D" id="2.170.130.10">
    <property type="entry name" value="TonB-dependent receptor, plug domain"/>
    <property type="match status" value="1"/>
</dbReference>